<dbReference type="PANTHER" id="PTHR14256:SF1">
    <property type="entry name" value="GEO09626P1"/>
    <property type="match status" value="1"/>
</dbReference>
<dbReference type="Pfam" id="PF06522">
    <property type="entry name" value="B12D"/>
    <property type="match status" value="1"/>
</dbReference>
<keyword evidence="2" id="KW-1185">Reference proteome</keyword>
<protein>
    <submittedName>
        <fullName evidence="1">Uncharacterized protein</fullName>
    </submittedName>
</protein>
<dbReference type="AlphaFoldDB" id="A0A9W8CYJ1"/>
<reference evidence="1" key="1">
    <citation type="submission" date="2022-07" db="EMBL/GenBank/DDBJ databases">
        <title>Phylogenomic reconstructions and comparative analyses of Kickxellomycotina fungi.</title>
        <authorList>
            <person name="Reynolds N.K."/>
            <person name="Stajich J.E."/>
            <person name="Barry K."/>
            <person name="Grigoriev I.V."/>
            <person name="Crous P."/>
            <person name="Smith M.E."/>
        </authorList>
    </citation>
    <scope>NUCLEOTIDE SEQUENCE</scope>
    <source>
        <strain evidence="1">BCRC 34381</strain>
    </source>
</reference>
<dbReference type="EMBL" id="JANBOI010000479">
    <property type="protein sequence ID" value="KAJ1730264.1"/>
    <property type="molecule type" value="Genomic_DNA"/>
</dbReference>
<organism evidence="1 2">
    <name type="scientific">Coemansia biformis</name>
    <dbReference type="NCBI Taxonomy" id="1286918"/>
    <lineage>
        <taxon>Eukaryota</taxon>
        <taxon>Fungi</taxon>
        <taxon>Fungi incertae sedis</taxon>
        <taxon>Zoopagomycota</taxon>
        <taxon>Kickxellomycotina</taxon>
        <taxon>Kickxellomycetes</taxon>
        <taxon>Kickxellales</taxon>
        <taxon>Kickxellaceae</taxon>
        <taxon>Coemansia</taxon>
    </lineage>
</organism>
<dbReference type="Proteomes" id="UP001143981">
    <property type="component" value="Unassembled WGS sequence"/>
</dbReference>
<dbReference type="PANTHER" id="PTHR14256">
    <property type="entry name" value="NADH-UBIQUINONE OXIDOREDUCTASE MLRQ SUBUNIT"/>
    <property type="match status" value="1"/>
</dbReference>
<sequence>MADEPAKKPAMAPRTRAIYENCRVLDIGGALLFRAGQRRLDWYLARGLARRLDTHTIQLTFANKGTGRRDEPFYLQDMRNECAVCGSEDALTMHHVVPHQYRQHMEEAIKSRSSHDLLPVCISCHDRYEAHAAGYKQHLAQCFAAPLQGTGWITRKDVGRARRAAAALLSRSAGNIPPARVDELRAVIDEVACHNSNLFGPHASACIAECQARGGGGAWASAAVLDELLAMESQTKGPDYRSHGEIVVDAVSQRRVLDTMCAVCSAVAAGGTAALTTAWRQHFVEHACPAHLPDHWDATKLYLKAHWYRSELIPIYVTTVGAVALCGYFAGRALRNPEVVWDKKDNPYPWLHVKQNENVKLMDPNGRFEKQWSRDRL</sequence>
<proteinExistence type="predicted"/>
<evidence type="ECO:0000313" key="2">
    <source>
        <dbReference type="Proteomes" id="UP001143981"/>
    </source>
</evidence>
<comment type="caution">
    <text evidence="1">The sequence shown here is derived from an EMBL/GenBank/DDBJ whole genome shotgun (WGS) entry which is preliminary data.</text>
</comment>
<dbReference type="InterPro" id="IPR010530">
    <property type="entry name" value="B12D"/>
</dbReference>
<evidence type="ECO:0000313" key="1">
    <source>
        <dbReference type="EMBL" id="KAJ1730264.1"/>
    </source>
</evidence>
<accession>A0A9W8CYJ1</accession>
<name>A0A9W8CYJ1_9FUNG</name>
<dbReference type="OrthoDB" id="5511684at2759"/>
<gene>
    <name evidence="1" type="ORF">LPJ61_003104</name>
</gene>